<dbReference type="EMBL" id="JAQIZZ010000007">
    <property type="protein sequence ID" value="KAJ5532830.1"/>
    <property type="molecule type" value="Genomic_DNA"/>
</dbReference>
<dbReference type="Proteomes" id="UP001220324">
    <property type="component" value="Unassembled WGS sequence"/>
</dbReference>
<feature type="compositionally biased region" description="Basic and acidic residues" evidence="1">
    <location>
        <begin position="117"/>
        <end position="127"/>
    </location>
</feature>
<name>A0AAD6CQ95_9EURO</name>
<evidence type="ECO:0000313" key="3">
    <source>
        <dbReference type="Proteomes" id="UP001220324"/>
    </source>
</evidence>
<dbReference type="AlphaFoldDB" id="A0AAD6CQ95"/>
<reference evidence="2 3" key="1">
    <citation type="journal article" date="2023" name="IMA Fungus">
        <title>Comparative genomic study of the Penicillium genus elucidates a diverse pangenome and 15 lateral gene transfer events.</title>
        <authorList>
            <person name="Petersen C."/>
            <person name="Sorensen T."/>
            <person name="Nielsen M.R."/>
            <person name="Sondergaard T.E."/>
            <person name="Sorensen J.L."/>
            <person name="Fitzpatrick D.A."/>
            <person name="Frisvad J.C."/>
            <person name="Nielsen K.L."/>
        </authorList>
    </citation>
    <scope>NUCLEOTIDE SEQUENCE [LARGE SCALE GENOMIC DNA]</scope>
    <source>
        <strain evidence="2 3">IBT 35679</strain>
    </source>
</reference>
<sequence>MAIDSKDPDGDSEMASSVDSVSDVPGNGARTPTHNPQATAAAASELSPPGSQPQQAPSITATNKPKGPELVTGNGLAKAADHVVAAWKGKRAKEDFQRAMDHVVDKDFNTNEFGDPFDERDLNDPLL</sequence>
<gene>
    <name evidence="2" type="ORF">N7494_009382</name>
</gene>
<organism evidence="2 3">
    <name type="scientific">Penicillium frequentans</name>
    <dbReference type="NCBI Taxonomy" id="3151616"/>
    <lineage>
        <taxon>Eukaryota</taxon>
        <taxon>Fungi</taxon>
        <taxon>Dikarya</taxon>
        <taxon>Ascomycota</taxon>
        <taxon>Pezizomycotina</taxon>
        <taxon>Eurotiomycetes</taxon>
        <taxon>Eurotiomycetidae</taxon>
        <taxon>Eurotiales</taxon>
        <taxon>Aspergillaceae</taxon>
        <taxon>Penicillium</taxon>
    </lineage>
</organism>
<feature type="region of interest" description="Disordered" evidence="1">
    <location>
        <begin position="107"/>
        <end position="127"/>
    </location>
</feature>
<feature type="compositionally biased region" description="Low complexity" evidence="1">
    <location>
        <begin position="47"/>
        <end position="58"/>
    </location>
</feature>
<accession>A0AAD6CQ95</accession>
<protein>
    <submittedName>
        <fullName evidence="2">Uncharacterized protein</fullName>
    </submittedName>
</protein>
<feature type="region of interest" description="Disordered" evidence="1">
    <location>
        <begin position="1"/>
        <end position="75"/>
    </location>
</feature>
<evidence type="ECO:0000256" key="1">
    <source>
        <dbReference type="SAM" id="MobiDB-lite"/>
    </source>
</evidence>
<keyword evidence="3" id="KW-1185">Reference proteome</keyword>
<proteinExistence type="predicted"/>
<comment type="caution">
    <text evidence="2">The sequence shown here is derived from an EMBL/GenBank/DDBJ whole genome shotgun (WGS) entry which is preliminary data.</text>
</comment>
<evidence type="ECO:0000313" key="2">
    <source>
        <dbReference type="EMBL" id="KAJ5532830.1"/>
    </source>
</evidence>